<sequence length="111" mass="12765">MHIKCCTTSNLYANPLTGRKIRRSPILRCYGLTKHPISENNDEYMLIIQFAKDGDLLTFIYKLQSIKWLKGKLPILAHIAYGLKIIHKEDSTKHKLFGVVPFIAPEVLSKR</sequence>
<dbReference type="Proteomes" id="UP000266673">
    <property type="component" value="Unassembled WGS sequence"/>
</dbReference>
<protein>
    <recommendedName>
        <fullName evidence="3">Protein kinase domain-containing protein</fullName>
    </recommendedName>
</protein>
<dbReference type="InterPro" id="IPR011009">
    <property type="entry name" value="Kinase-like_dom_sf"/>
</dbReference>
<dbReference type="SUPFAM" id="SSF56112">
    <property type="entry name" value="Protein kinase-like (PK-like)"/>
    <property type="match status" value="1"/>
</dbReference>
<dbReference type="AlphaFoldDB" id="A0A397VCA0"/>
<comment type="caution">
    <text evidence="1">The sequence shown here is derived from an EMBL/GenBank/DDBJ whole genome shotgun (WGS) entry which is preliminary data.</text>
</comment>
<name>A0A397VCA0_9GLOM</name>
<keyword evidence="2" id="KW-1185">Reference proteome</keyword>
<dbReference type="OrthoDB" id="547665at2759"/>
<gene>
    <name evidence="1" type="ORF">C2G38_2181712</name>
</gene>
<organism evidence="1 2">
    <name type="scientific">Gigaspora rosea</name>
    <dbReference type="NCBI Taxonomy" id="44941"/>
    <lineage>
        <taxon>Eukaryota</taxon>
        <taxon>Fungi</taxon>
        <taxon>Fungi incertae sedis</taxon>
        <taxon>Mucoromycota</taxon>
        <taxon>Glomeromycotina</taxon>
        <taxon>Glomeromycetes</taxon>
        <taxon>Diversisporales</taxon>
        <taxon>Gigasporaceae</taxon>
        <taxon>Gigaspora</taxon>
    </lineage>
</organism>
<accession>A0A397VCA0</accession>
<evidence type="ECO:0000313" key="1">
    <source>
        <dbReference type="EMBL" id="RIB19471.1"/>
    </source>
</evidence>
<proteinExistence type="predicted"/>
<reference evidence="1 2" key="1">
    <citation type="submission" date="2018-06" db="EMBL/GenBank/DDBJ databases">
        <title>Comparative genomics reveals the genomic features of Rhizophagus irregularis, R. cerebriforme, R. diaphanum and Gigaspora rosea, and their symbiotic lifestyle signature.</title>
        <authorList>
            <person name="Morin E."/>
            <person name="San Clemente H."/>
            <person name="Chen E.C.H."/>
            <person name="De La Providencia I."/>
            <person name="Hainaut M."/>
            <person name="Kuo A."/>
            <person name="Kohler A."/>
            <person name="Murat C."/>
            <person name="Tang N."/>
            <person name="Roy S."/>
            <person name="Loubradou J."/>
            <person name="Henrissat B."/>
            <person name="Grigoriev I.V."/>
            <person name="Corradi N."/>
            <person name="Roux C."/>
            <person name="Martin F.M."/>
        </authorList>
    </citation>
    <scope>NUCLEOTIDE SEQUENCE [LARGE SCALE GENOMIC DNA]</scope>
    <source>
        <strain evidence="1 2">DAOM 194757</strain>
    </source>
</reference>
<dbReference type="EMBL" id="QKWP01000471">
    <property type="protein sequence ID" value="RIB19471.1"/>
    <property type="molecule type" value="Genomic_DNA"/>
</dbReference>
<dbReference type="Gene3D" id="1.10.510.10">
    <property type="entry name" value="Transferase(Phosphotransferase) domain 1"/>
    <property type="match status" value="1"/>
</dbReference>
<evidence type="ECO:0000313" key="2">
    <source>
        <dbReference type="Proteomes" id="UP000266673"/>
    </source>
</evidence>
<evidence type="ECO:0008006" key="3">
    <source>
        <dbReference type="Google" id="ProtNLM"/>
    </source>
</evidence>